<organism evidence="1 2">
    <name type="scientific">Halohasta litorea</name>
    <dbReference type="NCBI Taxonomy" id="869891"/>
    <lineage>
        <taxon>Archaea</taxon>
        <taxon>Methanobacteriati</taxon>
        <taxon>Methanobacteriota</taxon>
        <taxon>Stenosarchaea group</taxon>
        <taxon>Halobacteria</taxon>
        <taxon>Halobacteriales</taxon>
        <taxon>Haloferacaceae</taxon>
        <taxon>Halohasta</taxon>
    </lineage>
</organism>
<protein>
    <submittedName>
        <fullName evidence="1">Uncharacterized protein</fullName>
    </submittedName>
</protein>
<sequence>MERHNVAAPRYEWQIALEVDGEERLSLYRGHESTSSLGNLFAMWVQNRGDFSQWADASKFGGIVAQYSDLSSSTVAVWLGLAPDELPTPTEIENMVAQLDCDLTCKLEGPDGEPMTLKRIVDD</sequence>
<gene>
    <name evidence="1" type="ORF">ACFSBW_07965</name>
</gene>
<dbReference type="Proteomes" id="UP001597052">
    <property type="component" value="Unassembled WGS sequence"/>
</dbReference>
<dbReference type="AlphaFoldDB" id="A0ABD6D7T3"/>
<name>A0ABD6D7T3_9EURY</name>
<proteinExistence type="predicted"/>
<accession>A0ABD6D7T3</accession>
<evidence type="ECO:0000313" key="2">
    <source>
        <dbReference type="Proteomes" id="UP001597052"/>
    </source>
</evidence>
<evidence type="ECO:0000313" key="1">
    <source>
        <dbReference type="EMBL" id="MFD1641808.1"/>
    </source>
</evidence>
<comment type="caution">
    <text evidence="1">The sequence shown here is derived from an EMBL/GenBank/DDBJ whole genome shotgun (WGS) entry which is preliminary data.</text>
</comment>
<dbReference type="RefSeq" id="WP_256395811.1">
    <property type="nucleotide sequence ID" value="NZ_JANHDJ010000002.1"/>
</dbReference>
<dbReference type="EMBL" id="JBHUDM010000002">
    <property type="protein sequence ID" value="MFD1641808.1"/>
    <property type="molecule type" value="Genomic_DNA"/>
</dbReference>
<reference evidence="1 2" key="1">
    <citation type="journal article" date="2019" name="Int. J. Syst. Evol. Microbiol.">
        <title>The Global Catalogue of Microorganisms (GCM) 10K type strain sequencing project: providing services to taxonomists for standard genome sequencing and annotation.</title>
        <authorList>
            <consortium name="The Broad Institute Genomics Platform"/>
            <consortium name="The Broad Institute Genome Sequencing Center for Infectious Disease"/>
            <person name="Wu L."/>
            <person name="Ma J."/>
        </authorList>
    </citation>
    <scope>NUCLEOTIDE SEQUENCE [LARGE SCALE GENOMIC DNA]</scope>
    <source>
        <strain evidence="1 2">CGMCC 1.10593</strain>
    </source>
</reference>
<keyword evidence="2" id="KW-1185">Reference proteome</keyword>